<keyword evidence="1" id="KW-1133">Transmembrane helix</keyword>
<evidence type="ECO:0000256" key="1">
    <source>
        <dbReference type="SAM" id="Phobius"/>
    </source>
</evidence>
<gene>
    <name evidence="2" type="ORF">SAMN04487995_2711</name>
</gene>
<dbReference type="EMBL" id="FNXY01000004">
    <property type="protein sequence ID" value="SEI95321.1"/>
    <property type="molecule type" value="Genomic_DNA"/>
</dbReference>
<protein>
    <submittedName>
        <fullName evidence="2">Uncharacterized membrane protein</fullName>
    </submittedName>
</protein>
<dbReference type="PANTHER" id="PTHR36974:SF1">
    <property type="entry name" value="DOXX FAMILY MEMBRANE PROTEIN"/>
    <property type="match status" value="1"/>
</dbReference>
<keyword evidence="1" id="KW-0812">Transmembrane</keyword>
<dbReference type="AlphaFoldDB" id="A0A1H6USW7"/>
<accession>A0A1H6USW7</accession>
<feature type="transmembrane region" description="Helical" evidence="1">
    <location>
        <begin position="67"/>
        <end position="84"/>
    </location>
</feature>
<feature type="transmembrane region" description="Helical" evidence="1">
    <location>
        <begin position="26"/>
        <end position="47"/>
    </location>
</feature>
<evidence type="ECO:0000313" key="3">
    <source>
        <dbReference type="Proteomes" id="UP000199532"/>
    </source>
</evidence>
<reference evidence="2 3" key="1">
    <citation type="submission" date="2016-10" db="EMBL/GenBank/DDBJ databases">
        <authorList>
            <person name="de Groot N.N."/>
        </authorList>
    </citation>
    <scope>NUCLEOTIDE SEQUENCE [LARGE SCALE GENOMIC DNA]</scope>
    <source>
        <strain evidence="2 3">DSM 19938</strain>
    </source>
</reference>
<evidence type="ECO:0000313" key="2">
    <source>
        <dbReference type="EMBL" id="SEI95321.1"/>
    </source>
</evidence>
<dbReference type="Proteomes" id="UP000199532">
    <property type="component" value="Unassembled WGS sequence"/>
</dbReference>
<dbReference type="STRING" id="408657.SAMN04487995_2711"/>
<keyword evidence="1" id="KW-0472">Membrane</keyword>
<dbReference type="RefSeq" id="WP_090335698.1">
    <property type="nucleotide sequence ID" value="NZ_FNXY01000004.1"/>
</dbReference>
<organism evidence="2 3">
    <name type="scientific">Dyadobacter koreensis</name>
    <dbReference type="NCBI Taxonomy" id="408657"/>
    <lineage>
        <taxon>Bacteria</taxon>
        <taxon>Pseudomonadati</taxon>
        <taxon>Bacteroidota</taxon>
        <taxon>Cytophagia</taxon>
        <taxon>Cytophagales</taxon>
        <taxon>Spirosomataceae</taxon>
        <taxon>Dyadobacter</taxon>
    </lineage>
</organism>
<sequence length="151" mass="17518">MIVLIVLFAAFTTSLAIQRIISGDWQMIESGNIAMFVMLLFTAFGHFKFSKGMEKMLPKFSPMKKEIIFITGIFEILCGIALLFPDRRYTSGILLILFFILILPANIKAAIDRLDYQKGTYDGNSTNYLWFRVPMQIFLILWVWYFSVRGY</sequence>
<keyword evidence="3" id="KW-1185">Reference proteome</keyword>
<dbReference type="PANTHER" id="PTHR36974">
    <property type="entry name" value="MEMBRANE PROTEIN-RELATED"/>
    <property type="match status" value="1"/>
</dbReference>
<dbReference type="OrthoDB" id="673526at2"/>
<feature type="transmembrane region" description="Helical" evidence="1">
    <location>
        <begin position="128"/>
        <end position="147"/>
    </location>
</feature>
<feature type="transmembrane region" description="Helical" evidence="1">
    <location>
        <begin position="90"/>
        <end position="107"/>
    </location>
</feature>
<name>A0A1H6USW7_9BACT</name>
<proteinExistence type="predicted"/>